<evidence type="ECO:0000256" key="1">
    <source>
        <dbReference type="ARBA" id="ARBA00009219"/>
    </source>
</evidence>
<reference evidence="4" key="1">
    <citation type="submission" date="2021-12" db="EMBL/GenBank/DDBJ databases">
        <title>Convergent genome expansion in fungi linked to evolution of root-endophyte symbiosis.</title>
        <authorList>
            <consortium name="DOE Joint Genome Institute"/>
            <person name="Ke Y.-H."/>
            <person name="Bonito G."/>
            <person name="Liao H.-L."/>
            <person name="Looney B."/>
            <person name="Rojas-Flechas A."/>
            <person name="Nash J."/>
            <person name="Hameed K."/>
            <person name="Schadt C."/>
            <person name="Martin F."/>
            <person name="Crous P.W."/>
            <person name="Miettinen O."/>
            <person name="Magnuson J.K."/>
            <person name="Labbe J."/>
            <person name="Jacobson D."/>
            <person name="Doktycz M.J."/>
            <person name="Veneault-Fourrey C."/>
            <person name="Kuo A."/>
            <person name="Mondo S."/>
            <person name="Calhoun S."/>
            <person name="Riley R."/>
            <person name="Ohm R."/>
            <person name="LaButti K."/>
            <person name="Andreopoulos B."/>
            <person name="Pangilinan J."/>
            <person name="Nolan M."/>
            <person name="Tritt A."/>
            <person name="Clum A."/>
            <person name="Lipzen A."/>
            <person name="Daum C."/>
            <person name="Barry K."/>
            <person name="Grigoriev I.V."/>
            <person name="Vilgalys R."/>
        </authorList>
    </citation>
    <scope>NUCLEOTIDE SEQUENCE</scope>
    <source>
        <strain evidence="4">PMI_201</strain>
    </source>
</reference>
<dbReference type="Gene3D" id="3.40.50.720">
    <property type="entry name" value="NAD(P)-binding Rossmann-like Domain"/>
    <property type="match status" value="1"/>
</dbReference>
<organism evidence="4 5">
    <name type="scientific">Talaromyces proteolyticus</name>
    <dbReference type="NCBI Taxonomy" id="1131652"/>
    <lineage>
        <taxon>Eukaryota</taxon>
        <taxon>Fungi</taxon>
        <taxon>Dikarya</taxon>
        <taxon>Ascomycota</taxon>
        <taxon>Pezizomycotina</taxon>
        <taxon>Eurotiomycetes</taxon>
        <taxon>Eurotiomycetidae</taxon>
        <taxon>Eurotiales</taxon>
        <taxon>Trichocomaceae</taxon>
        <taxon>Talaromyces</taxon>
        <taxon>Talaromyces sect. Bacilispori</taxon>
    </lineage>
</organism>
<dbReference type="InterPro" id="IPR036291">
    <property type="entry name" value="NAD(P)-bd_dom_sf"/>
</dbReference>
<dbReference type="GeneID" id="70251354"/>
<dbReference type="AlphaFoldDB" id="A0AAD4KGV7"/>
<accession>A0AAD4KGV7</accession>
<keyword evidence="5" id="KW-1185">Reference proteome</keyword>
<dbReference type="PANTHER" id="PTHR43245:SF51">
    <property type="entry name" value="SHORT CHAIN DEHYDROGENASE_REDUCTASE FAMILY 42E, MEMBER 2"/>
    <property type="match status" value="1"/>
</dbReference>
<gene>
    <name evidence="4" type="ORF">BGW36DRAFT_431984</name>
</gene>
<dbReference type="Pfam" id="PF01073">
    <property type="entry name" value="3Beta_HSD"/>
    <property type="match status" value="1"/>
</dbReference>
<sequence length="362" mass="39531">MATEQPITSALVVGGCGSLGRQVVKQLLALAPTVQVSVFDLRLPNTETRALTVEYHEVDITSRDQVNAALHKVQPQVIFHTASPLPTLLDLPLYLRVNVEGTRNLLESAKEAGTKAFVYTSSASVVHDSVSDLIEGDDSLPLLYMPQQREIYSHSKALADQLVLDSNSSTMLTTSIRPSGIFGENDDGTTKSMVENAAAGKLRFTIGNGKNLFDFTFNENVVHAHILAAQALLRSHVTPPPADLRVAGEGFLITNDEHIPFWDFARAIGAAAGYQTRPEDIRQIPKIVGIVMAVIAEWVVWATSLGRKKSRMNVVGIRYSCMTRTYSIDKAKKVLGYKPLVNLTEAILRSGGYFNKDAKKAV</sequence>
<dbReference type="GO" id="GO:0016616">
    <property type="term" value="F:oxidoreductase activity, acting on the CH-OH group of donors, NAD or NADP as acceptor"/>
    <property type="evidence" value="ECO:0007669"/>
    <property type="project" value="InterPro"/>
</dbReference>
<feature type="domain" description="3-beta hydroxysteroid dehydrogenase/isomerase" evidence="3">
    <location>
        <begin position="11"/>
        <end position="276"/>
    </location>
</feature>
<dbReference type="GO" id="GO:0006694">
    <property type="term" value="P:steroid biosynthetic process"/>
    <property type="evidence" value="ECO:0007669"/>
    <property type="project" value="InterPro"/>
</dbReference>
<dbReference type="PANTHER" id="PTHR43245">
    <property type="entry name" value="BIFUNCTIONAL POLYMYXIN RESISTANCE PROTEIN ARNA"/>
    <property type="match status" value="1"/>
</dbReference>
<proteinExistence type="inferred from homology"/>
<dbReference type="EMBL" id="JAJTJA010000012">
    <property type="protein sequence ID" value="KAH8691435.1"/>
    <property type="molecule type" value="Genomic_DNA"/>
</dbReference>
<dbReference type="InterPro" id="IPR002225">
    <property type="entry name" value="3Beta_OHSteriod_DH/Estase"/>
</dbReference>
<keyword evidence="2" id="KW-0560">Oxidoreductase</keyword>
<dbReference type="SUPFAM" id="SSF51735">
    <property type="entry name" value="NAD(P)-binding Rossmann-fold domains"/>
    <property type="match status" value="1"/>
</dbReference>
<dbReference type="Proteomes" id="UP001201262">
    <property type="component" value="Unassembled WGS sequence"/>
</dbReference>
<comment type="caution">
    <text evidence="4">The sequence shown here is derived from an EMBL/GenBank/DDBJ whole genome shotgun (WGS) entry which is preliminary data.</text>
</comment>
<dbReference type="RefSeq" id="XP_046067527.1">
    <property type="nucleotide sequence ID" value="XM_046221067.1"/>
</dbReference>
<dbReference type="InterPro" id="IPR050177">
    <property type="entry name" value="Lipid_A_modif_metabolic_enz"/>
</dbReference>
<comment type="similarity">
    <text evidence="1">Belongs to the 3-beta-HSD family.</text>
</comment>
<protein>
    <submittedName>
        <fullName evidence="4">Sterol-4-alpha-carboxylate 3-dehydrogenase, decarboxylating</fullName>
    </submittedName>
</protein>
<evidence type="ECO:0000256" key="2">
    <source>
        <dbReference type="ARBA" id="ARBA00023002"/>
    </source>
</evidence>
<evidence type="ECO:0000313" key="5">
    <source>
        <dbReference type="Proteomes" id="UP001201262"/>
    </source>
</evidence>
<evidence type="ECO:0000259" key="3">
    <source>
        <dbReference type="Pfam" id="PF01073"/>
    </source>
</evidence>
<evidence type="ECO:0000313" key="4">
    <source>
        <dbReference type="EMBL" id="KAH8691435.1"/>
    </source>
</evidence>
<name>A0AAD4KGV7_9EURO</name>